<evidence type="ECO:0000256" key="4">
    <source>
        <dbReference type="ARBA" id="ARBA00023212"/>
    </source>
</evidence>
<gene>
    <name evidence="7" type="ORF">AM587_10008395</name>
</gene>
<keyword evidence="2" id="KW-0963">Cytoplasm</keyword>
<evidence type="ECO:0000313" key="8">
    <source>
        <dbReference type="Proteomes" id="UP000052943"/>
    </source>
</evidence>
<organism evidence="7 8">
    <name type="scientific">Phytophthora nicotianae</name>
    <name type="common">Potato buckeye rot agent</name>
    <name type="synonym">Phytophthora parasitica</name>
    <dbReference type="NCBI Taxonomy" id="4792"/>
    <lineage>
        <taxon>Eukaryota</taxon>
        <taxon>Sar</taxon>
        <taxon>Stramenopiles</taxon>
        <taxon>Oomycota</taxon>
        <taxon>Peronosporomycetes</taxon>
        <taxon>Peronosporales</taxon>
        <taxon>Peronosporaceae</taxon>
        <taxon>Phytophthora</taxon>
    </lineage>
</organism>
<feature type="compositionally biased region" description="Acidic residues" evidence="6">
    <location>
        <begin position="478"/>
        <end position="491"/>
    </location>
</feature>
<feature type="coiled-coil region" evidence="5">
    <location>
        <begin position="342"/>
        <end position="405"/>
    </location>
</feature>
<dbReference type="EMBL" id="LNFO01004707">
    <property type="protein sequence ID" value="KUF79767.1"/>
    <property type="molecule type" value="Genomic_DNA"/>
</dbReference>
<sequence length="1748" mass="196792">MSKISNCQNSEPTMGKRGSKSRRSGSAVDQLQAALTRSLKESVAETVSSVCESFQHAVEAQTTSTASTEESGGYDQYYNTCRRLVDYIKQHMEASPGFEDQMDRIILACHSGATERVLNSVVTKELWIRRRGDAPPTQRETRSSSSSGRSMPKKKVKRAASIARMSTRASTESPAMHTRSASGSKRSTRGSSLDAQPVKRPRRAARKVIQESSDEEKEEEEEEEEPVARKSKKQQQEEEEDDDALLSFKDAIGELCYPDRRTPSETKFFKERLRKSIQFVDALLCNPPPGKVCGRGCKKIRAQMCSSSTPCKNKMCRIWHDVEAHTDRCQNQQCEFKNRILLRETMHKLEIKEQQIAETKAKLERKQNQLKQADDDDKEALENNIAKLEQNLEECGSELGVLEATKKTFWVSLNEIGIQASDDVTDKFPDFATHYEEKKAPRKARKAVSVASTHLSSASSRSSRAAARPGSVGPHGGDDEDDDEADDADESVSDHTARRSSSSGRRSPAPHHESDEETKGGVEETKHDDTYLPAPSDFPQLDEPPLPPAGPPPFRQNPELDREYSVHASGYSIHPPADDLEAPAVATSIETTKEIEPPSEHGLTEEQLADMQRESDEISGIIAGMTANPPPLPPSVELINTTGFTIRGNQPQNPKRGGVLTMAGIERDGSSHRVNLARIGEDGNKLDAGALGFEEDYPSKLIDPLVGMHKDLDDGVLSKDLPLRLQLEMLRGKLSRRNQVLEVIRRAYYRDVLVIKEELRQNGGKLNHVGSSASIPKLQRLPSSQVIAGASVSIDGGLSSVPSVDLREVLPLFAPSETVLQIHPCETCGGHLELVHGESKELKAARQEMARAVKGEQQMRAVVQRLRSEAKQMEEVNDALQQRVKALMKENAYTLEQLQAGRKTEREQKVIIAGMRSKLQLVQATQDEIDRLTNECKDIKQQLIRSNHDRDIFSASNNHLKEELAQVTKALHVVKVEKAQIESDFGTNYYRLQEEIKKSRQLSEDLAARDAQLKEKIGICAEQQQSLTSLKEELVSTLQRFEQTKRHLEDQLIEEERVREEMQEQNLEFRRLNKKLVRDLENIQQNRSIDMDFSSMIDDPEVSDRPESTSSNKGRSQRQQAASQAMRNNIRKKIEDLQYQLEWASMRENDLAGRLARNTGGTSKVPALKRVLSRMPSRTVITRQSNSDLEVARIPEATTPQDNTQKPNEGETRRPNRKTAVSAPVEPVLKEEDELEDVLAVNEQNFEAYHMEIARMLAEVKEGKDNIAKQQRVITELERKNLGLTDRLEESKLSIEALTGSVNALKMRLNQDSAGAAEMMEAMMRQVEEGKREQQYEVEKSTILMTFLREVSESVHGVSDNKALILELELDAVPIDDPNEVVRDGEGGIQMMELQRKKRDLRRKVLMEKAMKKFGIMCHNRAEVVGVEMQKMKATFERMREDLDQAENKIDSDQLHIRTLEAEISKLRLVVDMEKNSSGKLERSLKQTTEELNEYTIKCKVQGEEMTALKTEHGKLEDDHKRLTLQLFEKTKAWQNEITITDMCKKIIENLEADNGDMKKECQSLQQKLDEVEEQAEFRRRTNRSVDVSAIPETTDSEVQTDRWKPQGLILRQRNGPDRMPQRFLGKASVMIHCPELSHPRSSGMDSPPILQNQELGALSSLGGNSPQITDTDEHMRGLLELKVYPSLKAGGRQIKTSYASSRPKALSRLYLSSDGVSQKYIAPSPRQGLREETQQRISFDGRPATVL</sequence>
<feature type="compositionally biased region" description="Polar residues" evidence="6">
    <location>
        <begin position="167"/>
        <end position="194"/>
    </location>
</feature>
<feature type="compositionally biased region" description="Low complexity" evidence="6">
    <location>
        <begin position="447"/>
        <end position="472"/>
    </location>
</feature>
<evidence type="ECO:0000313" key="7">
    <source>
        <dbReference type="EMBL" id="KUF79767.1"/>
    </source>
</evidence>
<evidence type="ECO:0000256" key="3">
    <source>
        <dbReference type="ARBA" id="ARBA00023175"/>
    </source>
</evidence>
<feature type="compositionally biased region" description="Pro residues" evidence="6">
    <location>
        <begin position="542"/>
        <end position="555"/>
    </location>
</feature>
<dbReference type="InterPro" id="IPR047149">
    <property type="entry name" value="KIF11-like"/>
</dbReference>
<evidence type="ECO:0000256" key="5">
    <source>
        <dbReference type="SAM" id="Coils"/>
    </source>
</evidence>
<reference evidence="7 8" key="1">
    <citation type="submission" date="2015-11" db="EMBL/GenBank/DDBJ databases">
        <title>Genomes and virulence difference between two physiological races of Phytophthora nicotianae.</title>
        <authorList>
            <person name="Liu H."/>
            <person name="Ma X."/>
            <person name="Yu H."/>
            <person name="Fang D."/>
            <person name="Li Y."/>
            <person name="Wang X."/>
            <person name="Wang W."/>
            <person name="Dong Y."/>
            <person name="Xiao B."/>
        </authorList>
    </citation>
    <scope>NUCLEOTIDE SEQUENCE [LARGE SCALE GENOMIC DNA]</scope>
    <source>
        <strain evidence="8">race 0</strain>
    </source>
</reference>
<feature type="compositionally biased region" description="Acidic residues" evidence="6">
    <location>
        <begin position="212"/>
        <end position="225"/>
    </location>
</feature>
<feature type="region of interest" description="Disordered" evidence="6">
    <location>
        <begin position="437"/>
        <end position="559"/>
    </location>
</feature>
<feature type="compositionally biased region" description="Polar residues" evidence="6">
    <location>
        <begin position="1"/>
        <end position="12"/>
    </location>
</feature>
<comment type="subcellular location">
    <subcellularLocation>
        <location evidence="1">Cytoplasm</location>
        <location evidence="1">Cytoskeleton</location>
    </subcellularLocation>
</comment>
<dbReference type="GO" id="GO:0090307">
    <property type="term" value="P:mitotic spindle assembly"/>
    <property type="evidence" value="ECO:0007669"/>
    <property type="project" value="TreeGrafter"/>
</dbReference>
<feature type="region of interest" description="Disordered" evidence="6">
    <location>
        <begin position="130"/>
        <end position="243"/>
    </location>
</feature>
<keyword evidence="4" id="KW-0206">Cytoskeleton</keyword>
<evidence type="ECO:0000256" key="6">
    <source>
        <dbReference type="SAM" id="MobiDB-lite"/>
    </source>
</evidence>
<feature type="compositionally biased region" description="Polar residues" evidence="6">
    <location>
        <begin position="1198"/>
        <end position="1207"/>
    </location>
</feature>
<evidence type="ECO:0000256" key="2">
    <source>
        <dbReference type="ARBA" id="ARBA00022490"/>
    </source>
</evidence>
<comment type="caution">
    <text evidence="7">The sequence shown here is derived from an EMBL/GenBank/DDBJ whole genome shotgun (WGS) entry which is preliminary data.</text>
</comment>
<protein>
    <submittedName>
        <fullName evidence="7">Uncharacterized protein</fullName>
    </submittedName>
</protein>
<feature type="coiled-coil region" evidence="5">
    <location>
        <begin position="915"/>
        <end position="949"/>
    </location>
</feature>
<feature type="region of interest" description="Disordered" evidence="6">
    <location>
        <begin position="1182"/>
        <end position="1224"/>
    </location>
</feature>
<keyword evidence="3" id="KW-0505">Motor protein</keyword>
<feature type="coiled-coil region" evidence="5">
    <location>
        <begin position="1548"/>
        <end position="1582"/>
    </location>
</feature>
<feature type="coiled-coil region" evidence="5">
    <location>
        <begin position="856"/>
        <end position="890"/>
    </location>
</feature>
<dbReference type="Proteomes" id="UP000052943">
    <property type="component" value="Unassembled WGS sequence"/>
</dbReference>
<evidence type="ECO:0000256" key="1">
    <source>
        <dbReference type="ARBA" id="ARBA00004245"/>
    </source>
</evidence>
<dbReference type="GO" id="GO:0005876">
    <property type="term" value="C:spindle microtubule"/>
    <property type="evidence" value="ECO:0007669"/>
    <property type="project" value="TreeGrafter"/>
</dbReference>
<accession>A0A0W8C6P1</accession>
<dbReference type="GO" id="GO:0051231">
    <property type="term" value="P:spindle elongation"/>
    <property type="evidence" value="ECO:0007669"/>
    <property type="project" value="TreeGrafter"/>
</dbReference>
<keyword evidence="5" id="KW-0175">Coiled coil</keyword>
<feature type="region of interest" description="Disordered" evidence="6">
    <location>
        <begin position="1091"/>
        <end position="1126"/>
    </location>
</feature>
<feature type="coiled-coil region" evidence="5">
    <location>
        <begin position="1260"/>
        <end position="1294"/>
    </location>
</feature>
<proteinExistence type="predicted"/>
<dbReference type="GO" id="GO:0008574">
    <property type="term" value="F:plus-end-directed microtubule motor activity"/>
    <property type="evidence" value="ECO:0007669"/>
    <property type="project" value="TreeGrafter"/>
</dbReference>
<feature type="region of interest" description="Disordered" evidence="6">
    <location>
        <begin position="1"/>
        <end position="30"/>
    </location>
</feature>
<dbReference type="OrthoDB" id="72944at2759"/>
<dbReference type="PANTHER" id="PTHR47970">
    <property type="entry name" value="KINESIN-LIKE PROTEIN KIF11"/>
    <property type="match status" value="1"/>
</dbReference>
<feature type="coiled-coil region" evidence="5">
    <location>
        <begin position="1031"/>
        <end position="1086"/>
    </location>
</feature>
<dbReference type="GO" id="GO:0072686">
    <property type="term" value="C:mitotic spindle"/>
    <property type="evidence" value="ECO:0007669"/>
    <property type="project" value="TreeGrafter"/>
</dbReference>
<feature type="compositionally biased region" description="Basic and acidic residues" evidence="6">
    <location>
        <begin position="510"/>
        <end position="530"/>
    </location>
</feature>
<name>A0A0W8C6P1_PHYNI</name>
<feature type="coiled-coil region" evidence="5">
    <location>
        <begin position="1429"/>
        <end position="1498"/>
    </location>
</feature>
<dbReference type="PANTHER" id="PTHR47970:SF12">
    <property type="entry name" value="KINESIN FAMILY MEMBER 11"/>
    <property type="match status" value="1"/>
</dbReference>